<dbReference type="Proteomes" id="UP001595722">
    <property type="component" value="Unassembled WGS sequence"/>
</dbReference>
<feature type="signal peptide" evidence="2">
    <location>
        <begin position="1"/>
        <end position="20"/>
    </location>
</feature>
<proteinExistence type="predicted"/>
<reference evidence="4" key="1">
    <citation type="journal article" date="2019" name="Int. J. Syst. Evol. Microbiol.">
        <title>The Global Catalogue of Microorganisms (GCM) 10K type strain sequencing project: providing services to taxonomists for standard genome sequencing and annotation.</title>
        <authorList>
            <consortium name="The Broad Institute Genomics Platform"/>
            <consortium name="The Broad Institute Genome Sequencing Center for Infectious Disease"/>
            <person name="Wu L."/>
            <person name="Ma J."/>
        </authorList>
    </citation>
    <scope>NUCLEOTIDE SEQUENCE [LARGE SCALE GENOMIC DNA]</scope>
    <source>
        <strain evidence="4">KCTC 42424</strain>
    </source>
</reference>
<dbReference type="EMBL" id="JBHRYB010000013">
    <property type="protein sequence ID" value="MFC3680989.1"/>
    <property type="molecule type" value="Genomic_DNA"/>
</dbReference>
<comment type="caution">
    <text evidence="3">The sequence shown here is derived from an EMBL/GenBank/DDBJ whole genome shotgun (WGS) entry which is preliminary data.</text>
</comment>
<feature type="chain" id="PRO_5046556040" evidence="2">
    <location>
        <begin position="21"/>
        <end position="486"/>
    </location>
</feature>
<dbReference type="Gene3D" id="2.160.20.110">
    <property type="match status" value="1"/>
</dbReference>
<organism evidence="3 4">
    <name type="scientific">Bacterioplanoides pacificum</name>
    <dbReference type="NCBI Taxonomy" id="1171596"/>
    <lineage>
        <taxon>Bacteria</taxon>
        <taxon>Pseudomonadati</taxon>
        <taxon>Pseudomonadota</taxon>
        <taxon>Gammaproteobacteria</taxon>
        <taxon>Oceanospirillales</taxon>
        <taxon>Oceanospirillaceae</taxon>
        <taxon>Bacterioplanoides</taxon>
    </lineage>
</organism>
<feature type="compositionally biased region" description="Basic and acidic residues" evidence="1">
    <location>
        <begin position="452"/>
        <end position="462"/>
    </location>
</feature>
<gene>
    <name evidence="3" type="ORF">ACFOMG_12855</name>
</gene>
<evidence type="ECO:0000313" key="4">
    <source>
        <dbReference type="Proteomes" id="UP001595722"/>
    </source>
</evidence>
<name>A0ABV7VUV6_9GAMM</name>
<feature type="region of interest" description="Disordered" evidence="1">
    <location>
        <begin position="442"/>
        <end position="465"/>
    </location>
</feature>
<evidence type="ECO:0000256" key="2">
    <source>
        <dbReference type="SAM" id="SignalP"/>
    </source>
</evidence>
<sequence>MKRTQLLIATSLLTSGAVLADNRIDYDIDNDGLIEIFTLEDLDQIRHEADPQSGLITGATLYGNNDGCAPGDDNQPQCHGYELAADLSFDSNNNGEFDPGDSFWNDGKGFAPFGQFSPKFGAEFHGNGFAIKHLYMNYPEQRFVGLFSYNEMAYIHDLTLSAEIIGGMHSGALIGHGWQTRIKNIRANVTVRSGADQIGGLIGILEDGSRVSNVALEAELFSNYRTGGLIGQAAASEFSDIAVTAHFHNYSDLNDKPGWRWMGGVAGWSDDSQYQSIIANSHFDVSASIGGILGTANLDSLSDVLVVGQVTSARSAAGMVGNDYSESGTRGVTISRGISLLHIPDTVAAGGVVSSDSHYKSAAMASVFWASDLSNTTQRIANNPNAGSNDVRASDIYCASETNNCNGLIFTGFDQPTNHEGQRLWHFNNNSQTPQLLLMGKRYPTLDPDSDPDPKPDPDKGDNNNSGGAWWLWLLPIGVLARYRQA</sequence>
<protein>
    <submittedName>
        <fullName evidence="3">Uncharacterized protein</fullName>
    </submittedName>
</protein>
<keyword evidence="2" id="KW-0732">Signal</keyword>
<dbReference type="RefSeq" id="WP_376867113.1">
    <property type="nucleotide sequence ID" value="NZ_JBHRYB010000013.1"/>
</dbReference>
<accession>A0ABV7VUV6</accession>
<evidence type="ECO:0000256" key="1">
    <source>
        <dbReference type="SAM" id="MobiDB-lite"/>
    </source>
</evidence>
<evidence type="ECO:0000313" key="3">
    <source>
        <dbReference type="EMBL" id="MFC3680989.1"/>
    </source>
</evidence>
<keyword evidence="4" id="KW-1185">Reference proteome</keyword>